<name>A0A7G9GKX7_9FIRM</name>
<dbReference type="PROSITE" id="PS50930">
    <property type="entry name" value="HTH_LYTTR"/>
    <property type="match status" value="1"/>
</dbReference>
<evidence type="ECO:0000313" key="4">
    <source>
        <dbReference type="EMBL" id="QNM11459.1"/>
    </source>
</evidence>
<organism evidence="4 5">
    <name type="scientific">[Eubacterium] hominis</name>
    <dbReference type="NCBI Taxonomy" id="2764325"/>
    <lineage>
        <taxon>Bacteria</taxon>
        <taxon>Bacillati</taxon>
        <taxon>Bacillota</taxon>
        <taxon>Erysipelotrichia</taxon>
        <taxon>Erysipelotrichales</taxon>
        <taxon>Erysipelotrichaceae</taxon>
        <taxon>Amedibacillus</taxon>
    </lineage>
</organism>
<evidence type="ECO:0000313" key="5">
    <source>
        <dbReference type="Proteomes" id="UP000515856"/>
    </source>
</evidence>
<dbReference type="GO" id="GO:0003677">
    <property type="term" value="F:DNA binding"/>
    <property type="evidence" value="ECO:0007669"/>
    <property type="project" value="InterPro"/>
</dbReference>
<dbReference type="SMART" id="SM00850">
    <property type="entry name" value="LytTR"/>
    <property type="match status" value="1"/>
</dbReference>
<dbReference type="InterPro" id="IPR046947">
    <property type="entry name" value="LytR-like"/>
</dbReference>
<dbReference type="CDD" id="cd00156">
    <property type="entry name" value="REC"/>
    <property type="match status" value="1"/>
</dbReference>
<dbReference type="PANTHER" id="PTHR37299:SF1">
    <property type="entry name" value="STAGE 0 SPORULATION PROTEIN A HOMOLOG"/>
    <property type="match status" value="1"/>
</dbReference>
<dbReference type="GO" id="GO:0000156">
    <property type="term" value="F:phosphorelay response regulator activity"/>
    <property type="evidence" value="ECO:0007669"/>
    <property type="project" value="InterPro"/>
</dbReference>
<evidence type="ECO:0000256" key="1">
    <source>
        <dbReference type="PROSITE-ProRule" id="PRU00169"/>
    </source>
</evidence>
<dbReference type="Pfam" id="PF00072">
    <property type="entry name" value="Response_reg"/>
    <property type="match status" value="1"/>
</dbReference>
<dbReference type="Gene3D" id="3.40.50.2300">
    <property type="match status" value="1"/>
</dbReference>
<accession>A0A7G9GKX7</accession>
<gene>
    <name evidence="4" type="ORF">H9Q80_14565</name>
</gene>
<keyword evidence="1" id="KW-0597">Phosphoprotein</keyword>
<evidence type="ECO:0000259" key="3">
    <source>
        <dbReference type="PROSITE" id="PS50930"/>
    </source>
</evidence>
<dbReference type="InterPro" id="IPR011006">
    <property type="entry name" value="CheY-like_superfamily"/>
</dbReference>
<evidence type="ECO:0000259" key="2">
    <source>
        <dbReference type="PROSITE" id="PS50110"/>
    </source>
</evidence>
<dbReference type="AlphaFoldDB" id="A0A7G9GKX7"/>
<sequence>MHLAVVEDHIEDVMKIKQELSKYANVTYETFEHIQPFLECCLSFDAIFLDIDMKEESGIVLAQQIRKKDKIIPIIFVSYHNEYINDCFTVHPFYFIRKDKLAIELKLCMDDLIPLLKNNQAIFNYTKNGKHLSMPAKEILYFTKLHNTCEIKLKDQSLLKVHITLKQIEEQGLFGFYKINNSVIVNFAHIVMLQQDASFLMDDGTSIEISRRKKENVSNAYQEYLRCLSYR</sequence>
<dbReference type="RefSeq" id="WP_117454119.1">
    <property type="nucleotide sequence ID" value="NZ_CP060636.1"/>
</dbReference>
<dbReference type="Pfam" id="PF04397">
    <property type="entry name" value="LytTR"/>
    <property type="match status" value="1"/>
</dbReference>
<dbReference type="InterPro" id="IPR001789">
    <property type="entry name" value="Sig_transdc_resp-reg_receiver"/>
</dbReference>
<dbReference type="SMART" id="SM00448">
    <property type="entry name" value="REC"/>
    <property type="match status" value="1"/>
</dbReference>
<dbReference type="SUPFAM" id="SSF52172">
    <property type="entry name" value="CheY-like"/>
    <property type="match status" value="1"/>
</dbReference>
<dbReference type="Gene3D" id="2.40.50.1020">
    <property type="entry name" value="LytTr DNA-binding domain"/>
    <property type="match status" value="1"/>
</dbReference>
<protein>
    <submittedName>
        <fullName evidence="4">Response regulator transcription factor</fullName>
    </submittedName>
</protein>
<dbReference type="PROSITE" id="PS50110">
    <property type="entry name" value="RESPONSE_REGULATORY"/>
    <property type="match status" value="1"/>
</dbReference>
<dbReference type="InterPro" id="IPR007492">
    <property type="entry name" value="LytTR_DNA-bd_dom"/>
</dbReference>
<dbReference type="KEGG" id="ehn:H9Q80_14565"/>
<dbReference type="EMBL" id="CP060636">
    <property type="protein sequence ID" value="QNM11459.1"/>
    <property type="molecule type" value="Genomic_DNA"/>
</dbReference>
<reference evidence="4 5" key="1">
    <citation type="submission" date="2020-08" db="EMBL/GenBank/DDBJ databases">
        <authorList>
            <person name="Liu C."/>
            <person name="Sun Q."/>
        </authorList>
    </citation>
    <scope>NUCLEOTIDE SEQUENCE [LARGE SCALE GENOMIC DNA]</scope>
    <source>
        <strain evidence="4 5">NSJ-61</strain>
    </source>
</reference>
<feature type="modified residue" description="4-aspartylphosphate" evidence="1">
    <location>
        <position position="50"/>
    </location>
</feature>
<proteinExistence type="predicted"/>
<dbReference type="PANTHER" id="PTHR37299">
    <property type="entry name" value="TRANSCRIPTIONAL REGULATOR-RELATED"/>
    <property type="match status" value="1"/>
</dbReference>
<dbReference type="Proteomes" id="UP000515856">
    <property type="component" value="Chromosome"/>
</dbReference>
<keyword evidence="5" id="KW-1185">Reference proteome</keyword>
<feature type="domain" description="HTH LytTR-type" evidence="3">
    <location>
        <begin position="123"/>
        <end position="223"/>
    </location>
</feature>
<feature type="domain" description="Response regulatory" evidence="2">
    <location>
        <begin position="2"/>
        <end position="113"/>
    </location>
</feature>